<evidence type="ECO:0000313" key="1">
    <source>
        <dbReference type="EMBL" id="KKQ69193.1"/>
    </source>
</evidence>
<dbReference type="EMBL" id="LBUT01000018">
    <property type="protein sequence ID" value="KKQ69193.1"/>
    <property type="molecule type" value="Genomic_DNA"/>
</dbReference>
<evidence type="ECO:0000313" key="2">
    <source>
        <dbReference type="Proteomes" id="UP000034406"/>
    </source>
</evidence>
<dbReference type="Proteomes" id="UP000034406">
    <property type="component" value="Unassembled WGS sequence"/>
</dbReference>
<proteinExistence type="predicted"/>
<sequence>MGDVFVEFFESVFCNSQAKSGFGEIVDGDIADERILVLVLTFNNRFIVDVFGLVAFSIPLAFDGGNNINLT</sequence>
<dbReference type="STRING" id="1618490.US90_C0018G0037"/>
<organism evidence="1 2">
    <name type="scientific">Candidatus Shapirobacteria bacterium GW2011_GWE2_38_30</name>
    <dbReference type="NCBI Taxonomy" id="1618490"/>
    <lineage>
        <taxon>Bacteria</taxon>
        <taxon>Candidatus Shapironibacteriota</taxon>
    </lineage>
</organism>
<gene>
    <name evidence="1" type="ORF">US90_C0018G0037</name>
</gene>
<accession>A0A0G0JNR4</accession>
<comment type="caution">
    <text evidence="1">The sequence shown here is derived from an EMBL/GenBank/DDBJ whole genome shotgun (WGS) entry which is preliminary data.</text>
</comment>
<dbReference type="AlphaFoldDB" id="A0A0G0JNR4"/>
<protein>
    <submittedName>
        <fullName evidence="1">Uncharacterized protein</fullName>
    </submittedName>
</protein>
<name>A0A0G0JNR4_9BACT</name>
<reference evidence="1 2" key="1">
    <citation type="journal article" date="2015" name="Nature">
        <title>rRNA introns, odd ribosomes, and small enigmatic genomes across a large radiation of phyla.</title>
        <authorList>
            <person name="Brown C.T."/>
            <person name="Hug L.A."/>
            <person name="Thomas B.C."/>
            <person name="Sharon I."/>
            <person name="Castelle C.J."/>
            <person name="Singh A."/>
            <person name="Wilkins M.J."/>
            <person name="Williams K.H."/>
            <person name="Banfield J.F."/>
        </authorList>
    </citation>
    <scope>NUCLEOTIDE SEQUENCE [LARGE SCALE GENOMIC DNA]</scope>
</reference>